<keyword evidence="1" id="KW-0472">Membrane</keyword>
<dbReference type="EMBL" id="BMGB01000001">
    <property type="protein sequence ID" value="GGB04696.1"/>
    <property type="molecule type" value="Genomic_DNA"/>
</dbReference>
<reference evidence="2" key="2">
    <citation type="submission" date="2020-09" db="EMBL/GenBank/DDBJ databases">
        <authorList>
            <person name="Sun Q."/>
            <person name="Zhou Y."/>
        </authorList>
    </citation>
    <scope>NUCLEOTIDE SEQUENCE</scope>
    <source>
        <strain evidence="2">CGMCC 1.12813</strain>
    </source>
</reference>
<name>A0A916WJT6_9MICO</name>
<keyword evidence="1" id="KW-1133">Transmembrane helix</keyword>
<dbReference type="RefSeq" id="WP_188510406.1">
    <property type="nucleotide sequence ID" value="NZ_BMGB01000001.1"/>
</dbReference>
<comment type="caution">
    <text evidence="2">The sequence shown here is derived from an EMBL/GenBank/DDBJ whole genome shotgun (WGS) entry which is preliminary data.</text>
</comment>
<evidence type="ECO:0000313" key="2">
    <source>
        <dbReference type="EMBL" id="GGB04696.1"/>
    </source>
</evidence>
<keyword evidence="3" id="KW-1185">Reference proteome</keyword>
<dbReference type="Proteomes" id="UP000606922">
    <property type="component" value="Unassembled WGS sequence"/>
</dbReference>
<gene>
    <name evidence="2" type="ORF">GCM10010979_19250</name>
</gene>
<protein>
    <submittedName>
        <fullName evidence="2">Uncharacterized protein</fullName>
    </submittedName>
</protein>
<evidence type="ECO:0000256" key="1">
    <source>
        <dbReference type="SAM" id="Phobius"/>
    </source>
</evidence>
<accession>A0A916WJT6</accession>
<sequence>MDSAWVVVIGAAVGAFGSFGGVALTSWLVERREDKRERRRQLLVVIEAILERTARASFQRDRGSVEYLERSADGMALVAKFATLVPKGGDDVPNLVIAAWNAMRNDPGNEPKYAAAVLAKLPA</sequence>
<organism evidence="2 3">
    <name type="scientific">Conyzicola nivalis</name>
    <dbReference type="NCBI Taxonomy" id="1477021"/>
    <lineage>
        <taxon>Bacteria</taxon>
        <taxon>Bacillati</taxon>
        <taxon>Actinomycetota</taxon>
        <taxon>Actinomycetes</taxon>
        <taxon>Micrococcales</taxon>
        <taxon>Microbacteriaceae</taxon>
        <taxon>Conyzicola</taxon>
    </lineage>
</organism>
<proteinExistence type="predicted"/>
<feature type="transmembrane region" description="Helical" evidence="1">
    <location>
        <begin position="6"/>
        <end position="29"/>
    </location>
</feature>
<dbReference type="AlphaFoldDB" id="A0A916WJT6"/>
<keyword evidence="1" id="KW-0812">Transmembrane</keyword>
<evidence type="ECO:0000313" key="3">
    <source>
        <dbReference type="Proteomes" id="UP000606922"/>
    </source>
</evidence>
<reference evidence="2" key="1">
    <citation type="journal article" date="2014" name="Int. J. Syst. Evol. Microbiol.">
        <title>Complete genome sequence of Corynebacterium casei LMG S-19264T (=DSM 44701T), isolated from a smear-ripened cheese.</title>
        <authorList>
            <consortium name="US DOE Joint Genome Institute (JGI-PGF)"/>
            <person name="Walter F."/>
            <person name="Albersmeier A."/>
            <person name="Kalinowski J."/>
            <person name="Ruckert C."/>
        </authorList>
    </citation>
    <scope>NUCLEOTIDE SEQUENCE</scope>
    <source>
        <strain evidence="2">CGMCC 1.12813</strain>
    </source>
</reference>